<comment type="caution">
    <text evidence="1">The sequence shown here is derived from an EMBL/GenBank/DDBJ whole genome shotgun (WGS) entry which is preliminary data.</text>
</comment>
<evidence type="ECO:0000313" key="1">
    <source>
        <dbReference type="EMBL" id="KAG1528396.1"/>
    </source>
</evidence>
<reference evidence="1 2" key="1">
    <citation type="journal article" date="2020" name="Microb. Genom.">
        <title>Genetic diversity of clinical and environmental Mucorales isolates obtained from an investigation of mucormycosis cases among solid organ transplant recipients.</title>
        <authorList>
            <person name="Nguyen M.H."/>
            <person name="Kaul D."/>
            <person name="Muto C."/>
            <person name="Cheng S.J."/>
            <person name="Richter R.A."/>
            <person name="Bruno V.M."/>
            <person name="Liu G."/>
            <person name="Beyhan S."/>
            <person name="Sundermann A.J."/>
            <person name="Mounaud S."/>
            <person name="Pasculle A.W."/>
            <person name="Nierman W.C."/>
            <person name="Driscoll E."/>
            <person name="Cumbie R."/>
            <person name="Clancy C.J."/>
            <person name="Dupont C.L."/>
        </authorList>
    </citation>
    <scope>NUCLEOTIDE SEQUENCE [LARGE SCALE GENOMIC DNA]</scope>
    <source>
        <strain evidence="1 2">GL24</strain>
    </source>
</reference>
<organism evidence="1 2">
    <name type="scientific">Rhizopus delemar</name>
    <dbReference type="NCBI Taxonomy" id="936053"/>
    <lineage>
        <taxon>Eukaryota</taxon>
        <taxon>Fungi</taxon>
        <taxon>Fungi incertae sedis</taxon>
        <taxon>Mucoromycota</taxon>
        <taxon>Mucoromycotina</taxon>
        <taxon>Mucoromycetes</taxon>
        <taxon>Mucorales</taxon>
        <taxon>Mucorineae</taxon>
        <taxon>Rhizopodaceae</taxon>
        <taxon>Rhizopus</taxon>
    </lineage>
</organism>
<dbReference type="AlphaFoldDB" id="A0A9P7BZM5"/>
<gene>
    <name evidence="1" type="ORF">G6F50_018247</name>
</gene>
<protein>
    <submittedName>
        <fullName evidence="1">Uncharacterized protein</fullName>
    </submittedName>
</protein>
<evidence type="ECO:0000313" key="2">
    <source>
        <dbReference type="Proteomes" id="UP000740926"/>
    </source>
</evidence>
<dbReference type="EMBL" id="JAANIU010016589">
    <property type="protein sequence ID" value="KAG1528396.1"/>
    <property type="molecule type" value="Genomic_DNA"/>
</dbReference>
<proteinExistence type="predicted"/>
<sequence length="99" mass="10519">MPLSVVMLFPSPETRDAIAERGARINGSSSSLRSSNGTFGPPSLNSITALPVIPVMTNSARVSCRTGMVALMRTRAIARLGSRGERESATTSPIVLRLY</sequence>
<keyword evidence="2" id="KW-1185">Reference proteome</keyword>
<dbReference type="Proteomes" id="UP000740926">
    <property type="component" value="Unassembled WGS sequence"/>
</dbReference>
<name>A0A9P7BZM5_9FUNG</name>
<accession>A0A9P7BZM5</accession>